<dbReference type="RefSeq" id="WP_073181255.1">
    <property type="nucleotide sequence ID" value="NZ_FQWL01000006.1"/>
</dbReference>
<gene>
    <name evidence="1" type="ORF">SAMN04488116_3124</name>
</gene>
<keyword evidence="2" id="KW-1185">Reference proteome</keyword>
<name>A0A1M5P7Y9_9FLAO</name>
<reference evidence="2" key="1">
    <citation type="submission" date="2016-11" db="EMBL/GenBank/DDBJ databases">
        <authorList>
            <person name="Varghese N."/>
            <person name="Submissions S."/>
        </authorList>
    </citation>
    <scope>NUCLEOTIDE SEQUENCE [LARGE SCALE GENOMIC DNA]</scope>
    <source>
        <strain evidence="2">DSM 22638</strain>
    </source>
</reference>
<sequence>MNKTIWEFEHSIECNSERSFVWSFWTDVSNWERLEGKAVEWIKIEGAFVQGASGSTKTPGKDAHNWTITQLEPQCFAVIEIPLEGAVFINKMEFVPIDSGRTRITQHFSLYGAKAVDFVEGIQMLETSAPLGLKKLVQAIESVYPSL</sequence>
<dbReference type="Proteomes" id="UP000184532">
    <property type="component" value="Unassembled WGS sequence"/>
</dbReference>
<organism evidence="1 2">
    <name type="scientific">Flagellimonas flava</name>
    <dbReference type="NCBI Taxonomy" id="570519"/>
    <lineage>
        <taxon>Bacteria</taxon>
        <taxon>Pseudomonadati</taxon>
        <taxon>Bacteroidota</taxon>
        <taxon>Flavobacteriia</taxon>
        <taxon>Flavobacteriales</taxon>
        <taxon>Flavobacteriaceae</taxon>
        <taxon>Flagellimonas</taxon>
    </lineage>
</organism>
<evidence type="ECO:0000313" key="1">
    <source>
        <dbReference type="EMBL" id="SHG97916.1"/>
    </source>
</evidence>
<dbReference type="EMBL" id="FQWL01000006">
    <property type="protein sequence ID" value="SHG97916.1"/>
    <property type="molecule type" value="Genomic_DNA"/>
</dbReference>
<evidence type="ECO:0008006" key="3">
    <source>
        <dbReference type="Google" id="ProtNLM"/>
    </source>
</evidence>
<dbReference type="SUPFAM" id="SSF55961">
    <property type="entry name" value="Bet v1-like"/>
    <property type="match status" value="1"/>
</dbReference>
<evidence type="ECO:0000313" key="2">
    <source>
        <dbReference type="Proteomes" id="UP000184532"/>
    </source>
</evidence>
<proteinExistence type="predicted"/>
<dbReference type="AlphaFoldDB" id="A0A1M5P7Y9"/>
<protein>
    <recommendedName>
        <fullName evidence="3">Polyketide cyclase / dehydrase and lipid transport</fullName>
    </recommendedName>
</protein>
<accession>A0A1M5P7Y9</accession>
<dbReference type="OrthoDB" id="9810827at2"/>
<dbReference type="InterPro" id="IPR023393">
    <property type="entry name" value="START-like_dom_sf"/>
</dbReference>
<dbReference type="Gene3D" id="3.30.530.20">
    <property type="match status" value="1"/>
</dbReference>